<dbReference type="Pfam" id="PF00067">
    <property type="entry name" value="p450"/>
    <property type="match status" value="1"/>
</dbReference>
<dbReference type="GO" id="GO:0005506">
    <property type="term" value="F:iron ion binding"/>
    <property type="evidence" value="ECO:0007669"/>
    <property type="project" value="InterPro"/>
</dbReference>
<keyword evidence="2 5" id="KW-0349">Heme</keyword>
<reference evidence="8 9" key="1">
    <citation type="journal article" date="2010" name="Plant Cell">
        <title>The Chlorella variabilis NC64A genome reveals adaptation to photosymbiosis, coevolution with viruses, and cryptic sex.</title>
        <authorList>
            <person name="Blanc G."/>
            <person name="Duncan G."/>
            <person name="Agarkova I."/>
            <person name="Borodovsky M."/>
            <person name="Gurnon J."/>
            <person name="Kuo A."/>
            <person name="Lindquist E."/>
            <person name="Lucas S."/>
            <person name="Pangilinan J."/>
            <person name="Polle J."/>
            <person name="Salamov A."/>
            <person name="Terry A."/>
            <person name="Yamada T."/>
            <person name="Dunigan D.D."/>
            <person name="Grigoriev I.V."/>
            <person name="Claverie J.M."/>
            <person name="Van Etten J.L."/>
        </authorList>
    </citation>
    <scope>NUCLEOTIDE SEQUENCE [LARGE SCALE GENOMIC DNA]</scope>
    <source>
        <strain evidence="8 9">NC64A</strain>
    </source>
</reference>
<dbReference type="InterPro" id="IPR001128">
    <property type="entry name" value="Cyt_P450"/>
</dbReference>
<proteinExistence type="inferred from homology"/>
<feature type="signal peptide" evidence="7">
    <location>
        <begin position="1"/>
        <end position="25"/>
    </location>
</feature>
<evidence type="ECO:0000256" key="4">
    <source>
        <dbReference type="ARBA" id="ARBA00023004"/>
    </source>
</evidence>
<feature type="chain" id="PRO_5003156249" description="Cytochrome P450" evidence="7">
    <location>
        <begin position="26"/>
        <end position="612"/>
    </location>
</feature>
<sequence>MEIVLLALLLSLLVVLKWALGRAAAGRDAASGVAGKAAARVPPTVPGLPLLGSVLALGSRGAAFLQECRQKYGSAFTLRLAGQRMTFVFAPAALQHYFSAPDTQLTFAPAFTHRVFGLPPKHFYHRHFAMLQASMPPALRHELVPSSLPQHTARLLRLLLAHLRSWPAAGQLDLVAELKALVFQASVALLFGPRFLLGGEPDARQQQQQQQQEEEQRQEQEEEWERQQQARVQQEGGDGAAQAGSPCGGGRLGSPDPQSRAQRLQQTFFVFEAGFELAASPVPHLLQPRFLAARRRLLAALRESHRAGHLEGTVAGRLVEACGLPAPYVANMLLALLWASQANAVSSAFWTIGFLLLPENSQHLAAVVAEAWQAAAAGAGGGGAAGGGVRPGARGRHGAEGEGWLPLSEAQQEGLVALAADRRSHAAAAVAEALRLRSFSVDVRIAAADVVVPCGERASAGEGIWVRKGDMVAISPYEEGMRLGGSTSVHGAVVGMGGVAGVSFGGGKYRCPGRYFAEAELALVTSLLLLLFDWQLLPRGQQGAAAPAPAAAALTSASRAQQRQQQRRQASVPGDPGGLLPPPDLHKLVGIKVPAEPCWVQYRRRQPPVPGS</sequence>
<dbReference type="GO" id="GO:0004497">
    <property type="term" value="F:monooxygenase activity"/>
    <property type="evidence" value="ECO:0007669"/>
    <property type="project" value="InterPro"/>
</dbReference>
<feature type="binding site" description="axial binding residue" evidence="5">
    <location>
        <position position="511"/>
    </location>
    <ligand>
        <name>heme</name>
        <dbReference type="ChEBI" id="CHEBI:30413"/>
    </ligand>
    <ligandPart>
        <name>Fe</name>
        <dbReference type="ChEBI" id="CHEBI:18248"/>
    </ligandPart>
</feature>
<feature type="region of interest" description="Disordered" evidence="6">
    <location>
        <begin position="548"/>
        <end position="586"/>
    </location>
</feature>
<dbReference type="InterPro" id="IPR002403">
    <property type="entry name" value="Cyt_P450_E_grp-IV"/>
</dbReference>
<dbReference type="Proteomes" id="UP000008141">
    <property type="component" value="Unassembled WGS sequence"/>
</dbReference>
<name>E1ZTT4_CHLVA</name>
<dbReference type="SUPFAM" id="SSF48264">
    <property type="entry name" value="Cytochrome P450"/>
    <property type="match status" value="1"/>
</dbReference>
<feature type="compositionally biased region" description="Low complexity" evidence="6">
    <location>
        <begin position="227"/>
        <end position="244"/>
    </location>
</feature>
<dbReference type="PANTHER" id="PTHR24304">
    <property type="entry name" value="CYTOCHROME P450 FAMILY 7"/>
    <property type="match status" value="1"/>
</dbReference>
<feature type="region of interest" description="Disordered" evidence="6">
    <location>
        <begin position="202"/>
        <end position="258"/>
    </location>
</feature>
<dbReference type="InterPro" id="IPR050529">
    <property type="entry name" value="CYP450_sterol_14alpha_dmase"/>
</dbReference>
<evidence type="ECO:0000313" key="8">
    <source>
        <dbReference type="EMBL" id="EFN50765.1"/>
    </source>
</evidence>
<dbReference type="OrthoDB" id="6692864at2759"/>
<evidence type="ECO:0000256" key="6">
    <source>
        <dbReference type="SAM" id="MobiDB-lite"/>
    </source>
</evidence>
<dbReference type="GO" id="GO:0020037">
    <property type="term" value="F:heme binding"/>
    <property type="evidence" value="ECO:0007669"/>
    <property type="project" value="InterPro"/>
</dbReference>
<evidence type="ECO:0000313" key="9">
    <source>
        <dbReference type="Proteomes" id="UP000008141"/>
    </source>
</evidence>
<evidence type="ECO:0000256" key="5">
    <source>
        <dbReference type="PIRSR" id="PIRSR602403-1"/>
    </source>
</evidence>
<comment type="similarity">
    <text evidence="1">Belongs to the cytochrome P450 family.</text>
</comment>
<evidence type="ECO:0000256" key="3">
    <source>
        <dbReference type="ARBA" id="ARBA00022723"/>
    </source>
</evidence>
<accession>E1ZTT4</accession>
<feature type="compositionally biased region" description="Low complexity" evidence="6">
    <location>
        <begin position="548"/>
        <end position="574"/>
    </location>
</feature>
<dbReference type="GeneID" id="17350222"/>
<dbReference type="RefSeq" id="XP_005842877.1">
    <property type="nucleotide sequence ID" value="XM_005842815.1"/>
</dbReference>
<keyword evidence="4 5" id="KW-0408">Iron</keyword>
<dbReference type="InParanoid" id="E1ZTT4"/>
<dbReference type="PRINTS" id="PR00465">
    <property type="entry name" value="EP450IV"/>
</dbReference>
<dbReference type="InterPro" id="IPR036396">
    <property type="entry name" value="Cyt_P450_sf"/>
</dbReference>
<keyword evidence="7" id="KW-0732">Signal</keyword>
<evidence type="ECO:0000256" key="1">
    <source>
        <dbReference type="ARBA" id="ARBA00010617"/>
    </source>
</evidence>
<keyword evidence="9" id="KW-1185">Reference proteome</keyword>
<protein>
    <recommendedName>
        <fullName evidence="10">Cytochrome P450</fullName>
    </recommendedName>
</protein>
<dbReference type="AlphaFoldDB" id="E1ZTT4"/>
<comment type="cofactor">
    <cofactor evidence="5">
        <name>heme</name>
        <dbReference type="ChEBI" id="CHEBI:30413"/>
    </cofactor>
</comment>
<dbReference type="eggNOG" id="KOG0684">
    <property type="taxonomic scope" value="Eukaryota"/>
</dbReference>
<dbReference type="STRING" id="554065.E1ZTT4"/>
<keyword evidence="3 5" id="KW-0479">Metal-binding</keyword>
<dbReference type="KEGG" id="cvr:CHLNCDRAFT_142513"/>
<dbReference type="EMBL" id="GL433874">
    <property type="protein sequence ID" value="EFN50765.1"/>
    <property type="molecule type" value="Genomic_DNA"/>
</dbReference>
<dbReference type="PANTHER" id="PTHR24304:SF2">
    <property type="entry name" value="24-HYDROXYCHOLESTEROL 7-ALPHA-HYDROXYLASE"/>
    <property type="match status" value="1"/>
</dbReference>
<dbReference type="OMA" id="YRCPGRF"/>
<evidence type="ECO:0000256" key="2">
    <source>
        <dbReference type="ARBA" id="ARBA00022617"/>
    </source>
</evidence>
<dbReference type="Gene3D" id="1.10.630.10">
    <property type="entry name" value="Cytochrome P450"/>
    <property type="match status" value="1"/>
</dbReference>
<organism evidence="9">
    <name type="scientific">Chlorella variabilis</name>
    <name type="common">Green alga</name>
    <dbReference type="NCBI Taxonomy" id="554065"/>
    <lineage>
        <taxon>Eukaryota</taxon>
        <taxon>Viridiplantae</taxon>
        <taxon>Chlorophyta</taxon>
        <taxon>core chlorophytes</taxon>
        <taxon>Trebouxiophyceae</taxon>
        <taxon>Chlorellales</taxon>
        <taxon>Chlorellaceae</taxon>
        <taxon>Chlorella clade</taxon>
        <taxon>Chlorella</taxon>
    </lineage>
</organism>
<dbReference type="GO" id="GO:0016705">
    <property type="term" value="F:oxidoreductase activity, acting on paired donors, with incorporation or reduction of molecular oxygen"/>
    <property type="evidence" value="ECO:0007669"/>
    <property type="project" value="InterPro"/>
</dbReference>
<gene>
    <name evidence="8" type="ORF">CHLNCDRAFT_142513</name>
</gene>
<evidence type="ECO:0000256" key="7">
    <source>
        <dbReference type="SAM" id="SignalP"/>
    </source>
</evidence>
<evidence type="ECO:0008006" key="10">
    <source>
        <dbReference type="Google" id="ProtNLM"/>
    </source>
</evidence>